<dbReference type="PANTHER" id="PTHR13367:SF33">
    <property type="entry name" value="P-LOOP CONTAINING NUCLEOSIDE TRIPHOSPHATE HYDROLASE PROTEIN"/>
    <property type="match status" value="1"/>
</dbReference>
<dbReference type="PANTHER" id="PTHR13367">
    <property type="entry name" value="UBIQUITIN THIOESTERASE"/>
    <property type="match status" value="1"/>
</dbReference>
<evidence type="ECO:0000256" key="7">
    <source>
        <dbReference type="SAM" id="MobiDB-lite"/>
    </source>
</evidence>
<dbReference type="InterPro" id="IPR022099">
    <property type="entry name" value="DUF3638"/>
</dbReference>
<evidence type="ECO:0000313" key="12">
    <source>
        <dbReference type="Proteomes" id="UP000710440"/>
    </source>
</evidence>
<dbReference type="GO" id="GO:0006508">
    <property type="term" value="P:proteolysis"/>
    <property type="evidence" value="ECO:0007669"/>
    <property type="project" value="UniProtKB-KW"/>
</dbReference>
<feature type="domain" description="DUF6606" evidence="10">
    <location>
        <begin position="11"/>
        <end position="281"/>
    </location>
</feature>
<dbReference type="Proteomes" id="UP000710440">
    <property type="component" value="Unassembled WGS sequence"/>
</dbReference>
<feature type="region of interest" description="Disordered" evidence="7">
    <location>
        <begin position="1698"/>
        <end position="1726"/>
    </location>
</feature>
<dbReference type="EC" id="3.4.19.12" evidence="2"/>
<evidence type="ECO:0000259" key="9">
    <source>
        <dbReference type="Pfam" id="PF12359"/>
    </source>
</evidence>
<dbReference type="EMBL" id="BOPL01000005">
    <property type="protein sequence ID" value="GIK02964.1"/>
    <property type="molecule type" value="Genomic_DNA"/>
</dbReference>
<feature type="domain" description="DUF3645" evidence="9">
    <location>
        <begin position="2396"/>
        <end position="2428"/>
    </location>
</feature>
<reference evidence="11 12" key="1">
    <citation type="submission" date="2021-02" db="EMBL/GenBank/DDBJ databases">
        <title>Pan-genome distribution and transcriptional activeness of fungal secondary metabolism genes in Aspergillus section Fumigati.</title>
        <authorList>
            <person name="Takahashi H."/>
            <person name="Umemura M."/>
            <person name="Ninomiya A."/>
            <person name="Kusuya Y."/>
            <person name="Urayama S."/>
            <person name="Shimizu M."/>
            <person name="Watanabe A."/>
            <person name="Kamei K."/>
            <person name="Yaguchi T."/>
            <person name="Hagiwara D."/>
        </authorList>
    </citation>
    <scope>NUCLEOTIDE SEQUENCE [LARGE SCALE GENOMIC DNA]</scope>
    <source>
        <strain evidence="11 12">IFM 47045</strain>
    </source>
</reference>
<evidence type="ECO:0000256" key="4">
    <source>
        <dbReference type="ARBA" id="ARBA00022786"/>
    </source>
</evidence>
<proteinExistence type="predicted"/>
<evidence type="ECO:0000259" key="8">
    <source>
        <dbReference type="Pfam" id="PF12340"/>
    </source>
</evidence>
<dbReference type="InterPro" id="IPR051346">
    <property type="entry name" value="OTU_Deubiquitinase"/>
</dbReference>
<dbReference type="Pfam" id="PF20255">
    <property type="entry name" value="DUF6606"/>
    <property type="match status" value="1"/>
</dbReference>
<evidence type="ECO:0000259" key="10">
    <source>
        <dbReference type="Pfam" id="PF20255"/>
    </source>
</evidence>
<keyword evidence="5" id="KW-0378">Hydrolase</keyword>
<comment type="caution">
    <text evidence="11">The sequence shown here is derived from an EMBL/GenBank/DDBJ whole genome shotgun (WGS) entry which is preliminary data.</text>
</comment>
<dbReference type="GO" id="GO:0004843">
    <property type="term" value="F:cysteine-type deubiquitinase activity"/>
    <property type="evidence" value="ECO:0007669"/>
    <property type="project" value="UniProtKB-EC"/>
</dbReference>
<dbReference type="Pfam" id="PF12340">
    <property type="entry name" value="DUF3638"/>
    <property type="match status" value="1"/>
</dbReference>
<dbReference type="InterPro" id="IPR027417">
    <property type="entry name" value="P-loop_NTPase"/>
</dbReference>
<comment type="catalytic activity">
    <reaction evidence="1">
        <text>Thiol-dependent hydrolysis of ester, thioester, amide, peptide and isopeptide bonds formed by the C-terminal Gly of ubiquitin (a 76-residue protein attached to proteins as an intracellular targeting signal).</text>
        <dbReference type="EC" id="3.4.19.12"/>
    </reaction>
</comment>
<accession>A0A9P3C2U9</accession>
<evidence type="ECO:0000256" key="2">
    <source>
        <dbReference type="ARBA" id="ARBA00012759"/>
    </source>
</evidence>
<evidence type="ECO:0000313" key="11">
    <source>
        <dbReference type="EMBL" id="GIK02964.1"/>
    </source>
</evidence>
<name>A0A9P3C2U9_ASPVI</name>
<keyword evidence="12" id="KW-1185">Reference proteome</keyword>
<keyword evidence="3" id="KW-0645">Protease</keyword>
<dbReference type="GeneID" id="66935011"/>
<protein>
    <recommendedName>
        <fullName evidence="2">ubiquitinyl hydrolase 1</fullName>
        <ecNumber evidence="2">3.4.19.12</ecNumber>
    </recommendedName>
</protein>
<organism evidence="11 12">
    <name type="scientific">Aspergillus viridinutans</name>
    <dbReference type="NCBI Taxonomy" id="75553"/>
    <lineage>
        <taxon>Eukaryota</taxon>
        <taxon>Fungi</taxon>
        <taxon>Dikarya</taxon>
        <taxon>Ascomycota</taxon>
        <taxon>Pezizomycotina</taxon>
        <taxon>Eurotiomycetes</taxon>
        <taxon>Eurotiomycetidae</taxon>
        <taxon>Eurotiales</taxon>
        <taxon>Aspergillaceae</taxon>
        <taxon>Aspergillus</taxon>
        <taxon>Aspergillus subgen. Fumigati</taxon>
    </lineage>
</organism>
<keyword evidence="4" id="KW-0833">Ubl conjugation pathway</keyword>
<sequence length="3198" mass="363837">MAEPNILALTFNHVALPPQLPGNHDRNAETEKVNKELVERLLQSVDTLRTACDKSAIWDPIEKLLRTCILLNGNAFVNRDAALRAFKEIAPGDALILHIAQQNACLYLRRPRDDEDVVVIEAFETSPTTEQTLAADGALSWDFPGQAVLLPLHDFADPLFQSNFAALLEKASTEPIHEFAPKTRKAGAEVSETRDSTDPGFITQFLMTFVAANGERACPPLLRKRVRDDVCWNNAELPWRRSPFWLVLRVCIERMLIFRLGEALGRLYYKVLLCALMSGLLDDAVNHLSPEHCHFLKSKLCRRLAKLEKEKENCTGSVADSYGNLLSAVGPMCQKSVSNATTALELEWKSFKRSLERKIPSLPLYAHRNDLEISLRNSAGFFHSILKPPQKASWQPLSIDSKQLTRNIQKATTNPFLDLVTNYSALADRERAIESEAREAPRTKVDCEALCMNIASTIEDYLNTASNAYQDDPEQMGIFILNLFEMWVHMDKCATAVCPLLKSYHPWVKPELFDVILLSRLSDMERLQKIQVYISIRCKQARADRSTIFDDPSLRCFADRYFDSEDGEPMHQLQRKIKAASLKAREDKVAELERINNEFRDLTEKKTMNACTQRLHPDGTHDIRGCSHCYYIRRRRRLKIDVHEDFLPPDDDTARQRAVVFELNLPKWFEAYRAATWNIIATLSRAPTDGPSDFGEPEMLLGSYSQLEKYHTTRKNEGLTLASFSKSYLKTHYNWKALPARSSTVLLPSGLKFVYYDSKRKVWVRTFTRKDLTFAHHFSISLPQQNPFAALYSSVLFAVEGPGPSSYETVASANKCPPCLSLHEYQASHHLMGGRNRRWLSMLIELGSSNIDFSLQDTVALVRLLAFQVGPGLENDTLRAVHIVFRDVQFCRRLNELLHQHIDIISANWREVNYMETMLLLALQLWSYCCSAARFDAYELICRIRRVTLSWIHLLRDLMRNSEEADTATQAARHCFLSALLCRRTFLPQAYENYAMTAQDFKVFVETSLAMQESLVVDLTKFSSTTRSMLVRDIKMGAVMQRRLGVWMEQHPSAVNEALDSTWPATARSYTDWKFAPILNDTCWVTATAHGSNGAGNPQVVHLHLLQGHLLLDGQTIGKLPTDITDSELLRTLFGNQRLFAFPSNMPGMRYVLALDKEGYQIHLGYRSKELVVRAVKAGSILELVPRAVFGHGSGLDLDLPATLVEECVHWLDINSGILYVRRQARMWNDDFWVLNLRSRRAQRKRMSLIDQRSSIFRSITQIFRHFEEPCNIMVTQPLNGPLCVDLKRMNLTFYVNKKNLLQCKQLSAEVDPNQDAGTFYGLQSMLVLRNVYNRAQRSIIVPLGELECIRKGMHVAVRIRNMGLYARYIVDNVLGRLQSPQDLQILYTKALLHAVTSSFIPDTLTGQTGTEESLVSLQSGQFQPWNPLTELEIRILQSIADLTARREYYPKDRKCQQIVHWKPNLTSFIQHDGYRPAVETILLKSKRLTSFAVDSPEPSATSTKGPKPSNVPHLCQRAYWRRSLYERTSSFHQAIEMHQPKDFRYSSRDGWVSNRRTGNVREIVDLIRLRPPSVHTTHSLEKLLQQWPLIGGYSTSFNLNTLDDYLSVELPHHWGALVKLCKASPIKEKFGILFKLGLIAFRNGVDMTALRVIGAFYVLDDLKALELPEYPSFAKFEVGEVPTAKLISDLAMPYLEPFQEAPPPRKRNRKQQAATSRAKPTLAEHQKRCDDALRTFTDFLLGQWPCSAPSIDGLAIDIECLNVPQAVLVINKEWGRLFANLQLHNHLQKAQLILNKHYSSDKPVIAKWPNLDCEIVHGIRARREFDLPRLDEDLLQRPGPSIDVYHSSLEGLRKLAKAKMISPGLQSFPSFTRGSGSPGFLGSASASIRANHNSEVAEVESIVDGLLNTQCPVKLQYGRDLKESIASLSLVRSPASMGLDLDFEKGVEPLNAEIWAARAAINQRREQITNALSRGNCTYIWLRQGNLWPCTMPVPLLQQLRSTSRCCFGPGMEKALVSYGQSILDLQRLIRIKEALAKKDKARLHQEMCESGHTNWQPYSFPDWLLLELDANILLREEQVTVALEMIDPSSNANSVLQMNMGRGKTSVIMPMVAAVLADGKMLARLLVPKALLSQTAQILQSRLGGLLGREITHVPFSRRTPTTANMIEEYRHLHKESLYGSGIILGIPEHVLSFKLSGLQRLSDSKISQAADMVGTQHLLDLVCRDVLDECDFSLAVRTQLVYPSGSQLAVDGHPYRWEVTMAILASVAHHLPRLANDFPCSIDVMNRPATDFPVAYLLRDDAERALLKRLVDDICDGRTCFLPVGHCESHELQSLRIFISQETVEASVSKHVSNMFPDKPHFRKIIYLLRGLLVHGILLLCLKKRWNVQYGLHPTRDPMAVPFLAKGVPSDQAEWGHPDVAILFTCLAFYHQGISLKQLRQSLQAVLRSDDPTSEYDRWTQTSTALPESLRHWNIINVDDEGQVYEIWRHLRFRKVVIDYFIKSFVFPIHAKQFSIKLQASGWDIPLFGKTEQLPEDDYPKHAGITTGFSGTNDNRRLLPLTIEQHDLPELAHTNAEVLTYLLQPRNRQYMVAAGSDGRRLSEHDLLDHLRLKKIRILIDAGAYILEMDNHTLARAWLQQDQEALAAVYFGEDNRPWVQYQTGKIALLIATPFVDNMDRCLVYLDEAHTRGTDLKLPLDARGALTLALHQTKDHTVQAAMRLRQLGTTQSITFVAPPEVHQSILDVGNKQTTDRIDSSDVIAWLLHQTCATNKDLLPLYYAQGADFCYRMQAAATYEKFLTSKNHRERFLDYLQQPEQQTLEQLYDPQTRKNCEAASAREELKLRGVLKTFMRDLGRHRDLIQEQYSSAHTSALEEVEQEREVAYEVQEERELQRPRPRKALTFPGIHPAILSFVHSGALEGKVGFLGASQISLSTELALKHGLKELSIISRLYASEEMIRSIELRRGERNDNYTRSVNWILWSMKTDTALVIIPEEAEALIPIIRSMETPRVHLILYAAPFTKRMLQFNRLNFYAIPSLPEGWNAPLWLRFEIGILAGRLYFEFDEYQDLLDRLHVEPEGNLRRTKDTTLQFLQEWLALRRHGQDISHTPMGYVCQRWTIRPDHPFFSTTQKADENNATELFSSAKHNIVTAVDEVFYDSDDEEVVTLEGDDGASDHGGEMYNLADGLEGIKFH</sequence>
<evidence type="ECO:0000256" key="1">
    <source>
        <dbReference type="ARBA" id="ARBA00000707"/>
    </source>
</evidence>
<evidence type="ECO:0000256" key="5">
    <source>
        <dbReference type="ARBA" id="ARBA00022801"/>
    </source>
</evidence>
<dbReference type="SUPFAM" id="SSF52540">
    <property type="entry name" value="P-loop containing nucleoside triphosphate hydrolases"/>
    <property type="match status" value="1"/>
</dbReference>
<dbReference type="InterPro" id="IPR022105">
    <property type="entry name" value="DUF3645"/>
</dbReference>
<dbReference type="RefSeq" id="XP_043126150.1">
    <property type="nucleotide sequence ID" value="XM_043270215.1"/>
</dbReference>
<evidence type="ECO:0000256" key="3">
    <source>
        <dbReference type="ARBA" id="ARBA00022670"/>
    </source>
</evidence>
<gene>
    <name evidence="11" type="ORF">Aspvir_007029</name>
</gene>
<keyword evidence="6" id="KW-0788">Thiol protease</keyword>
<evidence type="ECO:0000256" key="6">
    <source>
        <dbReference type="ARBA" id="ARBA00022807"/>
    </source>
</evidence>
<dbReference type="InterPro" id="IPR046541">
    <property type="entry name" value="DUF6606"/>
</dbReference>
<feature type="domain" description="DUF3638" evidence="8">
    <location>
        <begin position="2054"/>
        <end position="2277"/>
    </location>
</feature>
<dbReference type="Pfam" id="PF12359">
    <property type="entry name" value="DUF3645"/>
    <property type="match status" value="1"/>
</dbReference>
<dbReference type="OrthoDB" id="3182339at2759"/>